<accession>A0A4R7RR88</accession>
<dbReference type="PANTHER" id="PTHR12526">
    <property type="entry name" value="GLYCOSYLTRANSFERASE"/>
    <property type="match status" value="1"/>
</dbReference>
<dbReference type="Pfam" id="PF13439">
    <property type="entry name" value="Glyco_transf_4"/>
    <property type="match status" value="1"/>
</dbReference>
<protein>
    <submittedName>
        <fullName evidence="2">Glycosyltransferase involved in cell wall biosynthesis</fullName>
    </submittedName>
</protein>
<dbReference type="InterPro" id="IPR028098">
    <property type="entry name" value="Glyco_trans_4-like_N"/>
</dbReference>
<dbReference type="RefSeq" id="WP_133796226.1">
    <property type="nucleotide sequence ID" value="NZ_SOCA01000006.1"/>
</dbReference>
<feature type="domain" description="Glycosyltransferase subfamily 4-like N-terminal" evidence="1">
    <location>
        <begin position="68"/>
        <end position="234"/>
    </location>
</feature>
<evidence type="ECO:0000259" key="1">
    <source>
        <dbReference type="Pfam" id="PF13439"/>
    </source>
</evidence>
<dbReference type="Pfam" id="PF13692">
    <property type="entry name" value="Glyco_trans_1_4"/>
    <property type="match status" value="1"/>
</dbReference>
<comment type="caution">
    <text evidence="2">The sequence shown here is derived from an EMBL/GenBank/DDBJ whole genome shotgun (WGS) entry which is preliminary data.</text>
</comment>
<organism evidence="2 3">
    <name type="scientific">Prosthecobacter fusiformis</name>
    <dbReference type="NCBI Taxonomy" id="48464"/>
    <lineage>
        <taxon>Bacteria</taxon>
        <taxon>Pseudomonadati</taxon>
        <taxon>Verrucomicrobiota</taxon>
        <taxon>Verrucomicrobiia</taxon>
        <taxon>Verrucomicrobiales</taxon>
        <taxon>Verrucomicrobiaceae</taxon>
        <taxon>Prosthecobacter</taxon>
    </lineage>
</organism>
<keyword evidence="2" id="KW-0808">Transferase</keyword>
<keyword evidence="3" id="KW-1185">Reference proteome</keyword>
<dbReference type="SUPFAM" id="SSF53756">
    <property type="entry name" value="UDP-Glycosyltransferase/glycogen phosphorylase"/>
    <property type="match status" value="1"/>
</dbReference>
<dbReference type="AlphaFoldDB" id="A0A4R7RR88"/>
<evidence type="ECO:0000313" key="3">
    <source>
        <dbReference type="Proteomes" id="UP000295662"/>
    </source>
</evidence>
<name>A0A4R7RR88_9BACT</name>
<evidence type="ECO:0000313" key="2">
    <source>
        <dbReference type="EMBL" id="TDU68082.1"/>
    </source>
</evidence>
<gene>
    <name evidence="2" type="ORF">EI77_03199</name>
</gene>
<dbReference type="PANTHER" id="PTHR12526:SF637">
    <property type="entry name" value="GLYCOSYLTRANSFERASE EPSF-RELATED"/>
    <property type="match status" value="1"/>
</dbReference>
<dbReference type="GO" id="GO:0016757">
    <property type="term" value="F:glycosyltransferase activity"/>
    <property type="evidence" value="ECO:0007669"/>
    <property type="project" value="UniProtKB-ARBA"/>
</dbReference>
<proteinExistence type="predicted"/>
<dbReference type="OrthoDB" id="9804196at2"/>
<dbReference type="Proteomes" id="UP000295662">
    <property type="component" value="Unassembled WGS sequence"/>
</dbReference>
<sequence length="429" mass="47148">MNAALKNRHALLTRLAGWTELGLQSAGHGLHTAGHLAATVGKRIWPGKPMEMKARKTVVHFIAAPGGGGAEAMLGNLVAAMKGGMWRTEVILVDGRGWPEAVAKLEAAGAVVHDLEAEAFLRPATLLRLIRLLKKIKPDVVQTWMHHADFVGGWCARLAGVKSVVWGIHCREIHRNPGDSDLKMGVLRWMMGGSSRVVPTSIISCSEVAMTDHLKLGYPKDAMKWVPNGIDTGRFIPDAGVRRAVRKELKVPEGATLVGFVGRFHEMKNLATWLRAAALLQARRPETHFWLCGGEEWDLDDCSRAALSVMPHRNQVHFTDFRAEPERVYPALDLFSLSSRTEACPMTVMEAMSCGVPCVTTDVGDCARLLEGVGKVVPVRNPEALERAWEEMLERPVSSALVRRYAVERFDIAVAARHYAKVYGEVLGL</sequence>
<dbReference type="EMBL" id="SOCA01000006">
    <property type="protein sequence ID" value="TDU68082.1"/>
    <property type="molecule type" value="Genomic_DNA"/>
</dbReference>
<reference evidence="2 3" key="1">
    <citation type="submission" date="2019-03" db="EMBL/GenBank/DDBJ databases">
        <title>Genomic Encyclopedia of Archaeal and Bacterial Type Strains, Phase II (KMG-II): from individual species to whole genera.</title>
        <authorList>
            <person name="Goeker M."/>
        </authorList>
    </citation>
    <scope>NUCLEOTIDE SEQUENCE [LARGE SCALE GENOMIC DNA]</scope>
    <source>
        <strain evidence="2 3">ATCC 25309</strain>
    </source>
</reference>
<dbReference type="Gene3D" id="3.40.50.2000">
    <property type="entry name" value="Glycogen Phosphorylase B"/>
    <property type="match status" value="2"/>
</dbReference>